<feature type="region of interest" description="Disordered" evidence="1">
    <location>
        <begin position="43"/>
        <end position="64"/>
    </location>
</feature>
<dbReference type="PANTHER" id="PTHR31157">
    <property type="entry name" value="SCP DOMAIN-CONTAINING PROTEIN"/>
    <property type="match status" value="1"/>
</dbReference>
<evidence type="ECO:0000259" key="3">
    <source>
        <dbReference type="Pfam" id="PF00188"/>
    </source>
</evidence>
<feature type="compositionally biased region" description="Pro residues" evidence="1">
    <location>
        <begin position="194"/>
        <end position="217"/>
    </location>
</feature>
<gene>
    <name evidence="4" type="ordered locus">Desku_0075</name>
</gene>
<evidence type="ECO:0000256" key="2">
    <source>
        <dbReference type="SAM" id="SignalP"/>
    </source>
</evidence>
<dbReference type="InterPro" id="IPR014044">
    <property type="entry name" value="CAP_dom"/>
</dbReference>
<dbReference type="PANTHER" id="PTHR31157:SF1">
    <property type="entry name" value="SCP DOMAIN-CONTAINING PROTEIN"/>
    <property type="match status" value="1"/>
</dbReference>
<dbReference type="InterPro" id="IPR014258">
    <property type="entry name" value="CAP_domain_YkwD-like"/>
</dbReference>
<dbReference type="EMBL" id="CP002770">
    <property type="protein sequence ID" value="AEG13723.1"/>
    <property type="molecule type" value="Genomic_DNA"/>
</dbReference>
<dbReference type="NCBIfam" id="TIGR02909">
    <property type="entry name" value="spore_YkwD"/>
    <property type="match status" value="1"/>
</dbReference>
<dbReference type="RefSeq" id="WP_013821238.1">
    <property type="nucleotide sequence ID" value="NC_015573.1"/>
</dbReference>
<feature type="signal peptide" evidence="2">
    <location>
        <begin position="1"/>
        <end position="30"/>
    </location>
</feature>
<dbReference type="KEGG" id="dku:Desku_0075"/>
<evidence type="ECO:0000313" key="4">
    <source>
        <dbReference type="EMBL" id="AEG13723.1"/>
    </source>
</evidence>
<evidence type="ECO:0000313" key="5">
    <source>
        <dbReference type="Proteomes" id="UP000009229"/>
    </source>
</evidence>
<feature type="domain" description="SCP" evidence="3">
    <location>
        <begin position="230"/>
        <end position="345"/>
    </location>
</feature>
<sequence length="347" mass="37486">MNKSLKLLAGVVLGVLFLLGLFLSPSLAQAAVPCGFNYLDGSEGQKVPAPETTTAARETAPTPEESRMLALVNHQRSKKGLPAFRTDSRLVELARQRAGEMADRGFGGLSGSLPQLLKAEGISYTYAAQTLVLAQSVDSAYRALIKSAGYQQDILGTRYDRIGVGVVRQGSRLYIVQLLVGGQGGLSQQEPASQPAPQPAPQPAQPQPDPRPVPQPGPVSGLTVDEQQMLQLVNQERARYGLAPLKVNMELVKVARLKAKDMVEKDYFSHTSPTYGSPFEMMRQFGITYRYAGENLAGAPTVEIAHENLMNSPGHRANILNANFKEIGIGVVPSPRYGKIFVQMFVG</sequence>
<feature type="region of interest" description="Disordered" evidence="1">
    <location>
        <begin position="186"/>
        <end position="221"/>
    </location>
</feature>
<feature type="compositionally biased region" description="Low complexity" evidence="1">
    <location>
        <begin position="48"/>
        <end position="63"/>
    </location>
</feature>
<feature type="chain" id="PRO_5043560554" evidence="2">
    <location>
        <begin position="31"/>
        <end position="347"/>
    </location>
</feature>
<evidence type="ECO:0000256" key="1">
    <source>
        <dbReference type="SAM" id="MobiDB-lite"/>
    </source>
</evidence>
<keyword evidence="2" id="KW-0732">Signal</keyword>
<dbReference type="Proteomes" id="UP000009229">
    <property type="component" value="Chromosome"/>
</dbReference>
<dbReference type="CDD" id="cd05379">
    <property type="entry name" value="CAP_bacterial"/>
    <property type="match status" value="2"/>
</dbReference>
<name>A0AAU8PZV0_DESK7</name>
<dbReference type="Pfam" id="PF00188">
    <property type="entry name" value="CAP"/>
    <property type="match status" value="2"/>
</dbReference>
<dbReference type="AlphaFoldDB" id="A0AAU8PZV0"/>
<reference evidence="5" key="1">
    <citation type="submission" date="2011-05" db="EMBL/GenBank/DDBJ databases">
        <title>Complete sequence of Desulfotomaculum kuznetsovii DSM 6115.</title>
        <authorList>
            <person name="Lucas S."/>
            <person name="Han J."/>
            <person name="Lapidus A."/>
            <person name="Cheng J.-F."/>
            <person name="Goodwin L."/>
            <person name="Pitluck S."/>
            <person name="Peters L."/>
            <person name="Mikhailova N."/>
            <person name="Lu M."/>
            <person name="Saunders E."/>
            <person name="Han C."/>
            <person name="Tapia R."/>
            <person name="Land M."/>
            <person name="Hauser L."/>
            <person name="Kyrpides N."/>
            <person name="Ivanova N."/>
            <person name="Pagani I."/>
            <person name="Nazina T."/>
            <person name="Ivanova A."/>
            <person name="Parshina S."/>
            <person name="Kuever J."/>
            <person name="Muyzer G."/>
            <person name="Plugge C."/>
            <person name="Stams A."/>
            <person name="Woyke T."/>
        </authorList>
    </citation>
    <scope>NUCLEOTIDE SEQUENCE [LARGE SCALE GENOMIC DNA]</scope>
    <source>
        <strain evidence="5">DSM 6115 / VKM B-1805 / 17</strain>
    </source>
</reference>
<keyword evidence="5" id="KW-1185">Reference proteome</keyword>
<accession>A0AAU8PZV0</accession>
<dbReference type="Gene3D" id="3.40.33.10">
    <property type="entry name" value="CAP"/>
    <property type="match status" value="2"/>
</dbReference>
<protein>
    <submittedName>
        <fullName evidence="4">Sporulation uncharacterized protein YkwD</fullName>
    </submittedName>
</protein>
<feature type="domain" description="SCP" evidence="3">
    <location>
        <begin position="69"/>
        <end position="177"/>
    </location>
</feature>
<dbReference type="InterPro" id="IPR035940">
    <property type="entry name" value="CAP_sf"/>
</dbReference>
<proteinExistence type="predicted"/>
<organism evidence="4 5">
    <name type="scientific">Desulfofundulus kuznetsovii (strain DSM 6115 / VKM B-1805 / 17)</name>
    <name type="common">Desulfotomaculum kuznetsovii</name>
    <dbReference type="NCBI Taxonomy" id="760568"/>
    <lineage>
        <taxon>Bacteria</taxon>
        <taxon>Bacillati</taxon>
        <taxon>Bacillota</taxon>
        <taxon>Clostridia</taxon>
        <taxon>Eubacteriales</taxon>
        <taxon>Peptococcaceae</taxon>
        <taxon>Desulfofundulus</taxon>
    </lineage>
</organism>
<dbReference type="SUPFAM" id="SSF55797">
    <property type="entry name" value="PR-1-like"/>
    <property type="match status" value="2"/>
</dbReference>